<name>A0A9D7LM74_9RHOO</name>
<feature type="chain" id="PRO_5039434654" evidence="1">
    <location>
        <begin position="25"/>
        <end position="144"/>
    </location>
</feature>
<gene>
    <name evidence="2" type="ORF">IPN75_08365</name>
</gene>
<organism evidence="2 3">
    <name type="scientific">Candidatus Dechloromonas phosphorivorans</name>
    <dbReference type="NCBI Taxonomy" id="2899244"/>
    <lineage>
        <taxon>Bacteria</taxon>
        <taxon>Pseudomonadati</taxon>
        <taxon>Pseudomonadota</taxon>
        <taxon>Betaproteobacteria</taxon>
        <taxon>Rhodocyclales</taxon>
        <taxon>Azonexaceae</taxon>
        <taxon>Dechloromonas</taxon>
    </lineage>
</organism>
<accession>A0A9D7LM74</accession>
<evidence type="ECO:0000256" key="1">
    <source>
        <dbReference type="SAM" id="SignalP"/>
    </source>
</evidence>
<dbReference type="EMBL" id="JADKBR010000007">
    <property type="protein sequence ID" value="MBK8890407.1"/>
    <property type="molecule type" value="Genomic_DNA"/>
</dbReference>
<feature type="signal peptide" evidence="1">
    <location>
        <begin position="1"/>
        <end position="24"/>
    </location>
</feature>
<dbReference type="AlphaFoldDB" id="A0A9D7LM74"/>
<evidence type="ECO:0000313" key="2">
    <source>
        <dbReference type="EMBL" id="MBK8890407.1"/>
    </source>
</evidence>
<keyword evidence="1" id="KW-0732">Signal</keyword>
<dbReference type="Proteomes" id="UP000808146">
    <property type="component" value="Unassembled WGS sequence"/>
</dbReference>
<comment type="caution">
    <text evidence="2">The sequence shown here is derived from an EMBL/GenBank/DDBJ whole genome shotgun (WGS) entry which is preliminary data.</text>
</comment>
<sequence length="144" mass="15585">MKPCFTRLTAATLFATLAVPVALAQENKPAEEPVPVIVGNPPPDHPFGKLKIGMKYDEVIAIVGQPTNQTSWCNGKQHIPFYFGDDKGRAEAYFKGMGKLDFNADVTMLPFKICKGGSPTSLIYVEYDPEATGELPKAPAEAAK</sequence>
<protein>
    <submittedName>
        <fullName evidence="2">Uncharacterized protein</fullName>
    </submittedName>
</protein>
<proteinExistence type="predicted"/>
<evidence type="ECO:0000313" key="3">
    <source>
        <dbReference type="Proteomes" id="UP000808146"/>
    </source>
</evidence>
<reference evidence="2" key="1">
    <citation type="submission" date="2020-10" db="EMBL/GenBank/DDBJ databases">
        <title>Connecting structure to function with the recovery of over 1000 high-quality activated sludge metagenome-assembled genomes encoding full-length rRNA genes using long-read sequencing.</title>
        <authorList>
            <person name="Singleton C.M."/>
            <person name="Petriglieri F."/>
            <person name="Kristensen J.M."/>
            <person name="Kirkegaard R.H."/>
            <person name="Michaelsen T.Y."/>
            <person name="Andersen M.H."/>
            <person name="Karst S.M."/>
            <person name="Dueholm M.S."/>
            <person name="Nielsen P.H."/>
            <person name="Albertsen M."/>
        </authorList>
    </citation>
    <scope>NUCLEOTIDE SEQUENCE</scope>
    <source>
        <strain evidence="2">OdNE_18-Q3-R46-58_BAT3C.305</strain>
    </source>
</reference>